<accession>A0A6M3JHX7</accession>
<protein>
    <submittedName>
        <fullName evidence="1">Uncharacterized protein</fullName>
    </submittedName>
</protein>
<sequence length="50" mass="5904">MRTYEATYIIRYTVRAKNEDTAMEKAIEELAEQTMGYNLDTDNLKIEEVK</sequence>
<dbReference type="EMBL" id="MT141646">
    <property type="protein sequence ID" value="QJA68755.1"/>
    <property type="molecule type" value="Genomic_DNA"/>
</dbReference>
<name>A0A6M3JHX7_9ZZZZ</name>
<dbReference type="AlphaFoldDB" id="A0A6M3JHX7"/>
<proteinExistence type="predicted"/>
<gene>
    <name evidence="1" type="ORF">MM415A05810_0007</name>
</gene>
<organism evidence="1">
    <name type="scientific">viral metagenome</name>
    <dbReference type="NCBI Taxonomy" id="1070528"/>
    <lineage>
        <taxon>unclassified sequences</taxon>
        <taxon>metagenomes</taxon>
        <taxon>organismal metagenomes</taxon>
    </lineage>
</organism>
<reference evidence="1" key="1">
    <citation type="submission" date="2020-03" db="EMBL/GenBank/DDBJ databases">
        <title>The deep terrestrial virosphere.</title>
        <authorList>
            <person name="Holmfeldt K."/>
            <person name="Nilsson E."/>
            <person name="Simone D."/>
            <person name="Lopez-Fernandez M."/>
            <person name="Wu X."/>
            <person name="de Brujin I."/>
            <person name="Lundin D."/>
            <person name="Andersson A."/>
            <person name="Bertilsson S."/>
            <person name="Dopson M."/>
        </authorList>
    </citation>
    <scope>NUCLEOTIDE SEQUENCE</scope>
    <source>
        <strain evidence="1">MM415A05810</strain>
    </source>
</reference>
<evidence type="ECO:0000313" key="1">
    <source>
        <dbReference type="EMBL" id="QJA68755.1"/>
    </source>
</evidence>